<keyword evidence="1" id="KW-1133">Transmembrane helix</keyword>
<dbReference type="EMBL" id="BANR01000024">
    <property type="protein sequence ID" value="GAC50405.1"/>
    <property type="molecule type" value="Genomic_DNA"/>
</dbReference>
<dbReference type="eggNOG" id="ENOG50333GV">
    <property type="taxonomic scope" value="Bacteria"/>
</dbReference>
<dbReference type="STRING" id="1220583.GOACH_24_00260"/>
<proteinExistence type="predicted"/>
<accession>L7KNF4</accession>
<name>L7KNF4_9ACTN</name>
<keyword evidence="1" id="KW-0812">Transmembrane</keyword>
<comment type="caution">
    <text evidence="2">The sequence shown here is derived from an EMBL/GenBank/DDBJ whole genome shotgun (WGS) entry which is preliminary data.</text>
</comment>
<dbReference type="AlphaFoldDB" id="L7KNF4"/>
<dbReference type="Proteomes" id="UP000010988">
    <property type="component" value="Unassembled WGS sequence"/>
</dbReference>
<evidence type="ECO:0000313" key="3">
    <source>
        <dbReference type="Proteomes" id="UP000010988"/>
    </source>
</evidence>
<dbReference type="RefSeq" id="WP_005178141.1">
    <property type="nucleotide sequence ID" value="NZ_BANR01000024.1"/>
</dbReference>
<feature type="transmembrane region" description="Helical" evidence="1">
    <location>
        <begin position="20"/>
        <end position="41"/>
    </location>
</feature>
<protein>
    <submittedName>
        <fullName evidence="2">Uncharacterized protein</fullName>
    </submittedName>
</protein>
<gene>
    <name evidence="2" type="ORF">GOACH_24_00260</name>
</gene>
<feature type="transmembrane region" description="Helical" evidence="1">
    <location>
        <begin position="48"/>
        <end position="74"/>
    </location>
</feature>
<dbReference type="OrthoDB" id="4481055at2"/>
<organism evidence="2 3">
    <name type="scientific">Gordonia aichiensis NBRC 108223</name>
    <dbReference type="NCBI Taxonomy" id="1220583"/>
    <lineage>
        <taxon>Bacteria</taxon>
        <taxon>Bacillati</taxon>
        <taxon>Actinomycetota</taxon>
        <taxon>Actinomycetes</taxon>
        <taxon>Mycobacteriales</taxon>
        <taxon>Gordoniaceae</taxon>
        <taxon>Gordonia</taxon>
    </lineage>
</organism>
<evidence type="ECO:0000313" key="2">
    <source>
        <dbReference type="EMBL" id="GAC50405.1"/>
    </source>
</evidence>
<evidence type="ECO:0000256" key="1">
    <source>
        <dbReference type="SAM" id="Phobius"/>
    </source>
</evidence>
<sequence>MPREWLQRKPFDTWTGPGGVLITLIGIPQALAALVIVVVVLDARLAVLPGFLTGASLLVWIVIQLALLQAFFFLQPVIAVAGTHRDRVGVVVSTPDRCPPDGMNRR</sequence>
<keyword evidence="1" id="KW-0472">Membrane</keyword>
<keyword evidence="3" id="KW-1185">Reference proteome</keyword>
<reference evidence="2 3" key="1">
    <citation type="submission" date="2012-12" db="EMBL/GenBank/DDBJ databases">
        <title>Whole genome shotgun sequence of Gordonia aichiensis NBRC 108223.</title>
        <authorList>
            <person name="Isaki-Nakamura S."/>
            <person name="Hosoyama A."/>
            <person name="Tsuchikane K."/>
            <person name="Ando Y."/>
            <person name="Baba S."/>
            <person name="Ohji S."/>
            <person name="Hamada M."/>
            <person name="Tamura T."/>
            <person name="Yamazoe A."/>
            <person name="Yamazaki S."/>
            <person name="Fujita N."/>
        </authorList>
    </citation>
    <scope>NUCLEOTIDE SEQUENCE [LARGE SCALE GENOMIC DNA]</scope>
    <source>
        <strain evidence="2 3">NBRC 108223</strain>
    </source>
</reference>